<dbReference type="Proteomes" id="UP000595618">
    <property type="component" value="Chromosome"/>
</dbReference>
<name>A0A7T5US32_9BACT</name>
<dbReference type="SUPFAM" id="SSF69754">
    <property type="entry name" value="Ribosome binding protein Y (YfiA homologue)"/>
    <property type="match status" value="1"/>
</dbReference>
<dbReference type="AlphaFoldDB" id="A0A7T5US32"/>
<dbReference type="InterPro" id="IPR003489">
    <property type="entry name" value="RHF/RaiA"/>
</dbReference>
<protein>
    <submittedName>
        <fullName evidence="1">Ribosome-associated translation inhibitor RaiA</fullName>
    </submittedName>
</protein>
<dbReference type="Pfam" id="PF02482">
    <property type="entry name" value="Ribosomal_S30AE"/>
    <property type="match status" value="1"/>
</dbReference>
<dbReference type="InterPro" id="IPR036567">
    <property type="entry name" value="RHF-like"/>
</dbReference>
<organism evidence="1 2">
    <name type="scientific">Candidatus Sungiibacteriota bacterium</name>
    <dbReference type="NCBI Taxonomy" id="2750080"/>
    <lineage>
        <taxon>Bacteria</taxon>
        <taxon>Candidatus Sungiibacteriota</taxon>
    </lineage>
</organism>
<gene>
    <name evidence="1" type="primary">raiA</name>
    <name evidence="1" type="ORF">HYW89_04585</name>
</gene>
<evidence type="ECO:0000313" key="1">
    <source>
        <dbReference type="EMBL" id="QQG45243.1"/>
    </source>
</evidence>
<dbReference type="Gene3D" id="3.30.160.100">
    <property type="entry name" value="Ribosome hibernation promotion factor-like"/>
    <property type="match status" value="1"/>
</dbReference>
<dbReference type="NCBIfam" id="TIGR00741">
    <property type="entry name" value="yfiA"/>
    <property type="match status" value="1"/>
</dbReference>
<accession>A0A7T5US32</accession>
<proteinExistence type="predicted"/>
<dbReference type="EMBL" id="CP066690">
    <property type="protein sequence ID" value="QQG45243.1"/>
    <property type="molecule type" value="Genomic_DNA"/>
</dbReference>
<evidence type="ECO:0000313" key="2">
    <source>
        <dbReference type="Proteomes" id="UP000595618"/>
    </source>
</evidence>
<reference evidence="1 2" key="1">
    <citation type="submission" date="2020-07" db="EMBL/GenBank/DDBJ databases">
        <title>Huge and variable diversity of episymbiotic CPR bacteria and DPANN archaea in groundwater ecosystems.</title>
        <authorList>
            <person name="He C.Y."/>
            <person name="Keren R."/>
            <person name="Whittaker M."/>
            <person name="Farag I.F."/>
            <person name="Doudna J."/>
            <person name="Cate J.H.D."/>
            <person name="Banfield J.F."/>
        </authorList>
    </citation>
    <scope>NUCLEOTIDE SEQUENCE [LARGE SCALE GENOMIC DNA]</scope>
    <source>
        <strain evidence="1">NC_groundwater_541_Ag_S-0.1um_46_50</strain>
    </source>
</reference>
<sequence>MRVAVRQKNLTITPALRVYIETKILKPLGRLLQKVAPTELPILDLEFGRRSRHHRKGAVYHAEANLSLGSRMIRAVVDDEDIRVAVDLLEEELERGILGWKGKARAKYLRGARRAKKDLSLDQAARLYRKGRIRNEGN</sequence>